<name>E8QWG9_ISOPI</name>
<dbReference type="SUPFAM" id="SSF51126">
    <property type="entry name" value="Pectin lyase-like"/>
    <property type="match status" value="1"/>
</dbReference>
<feature type="compositionally biased region" description="Low complexity" evidence="1">
    <location>
        <begin position="343"/>
        <end position="374"/>
    </location>
</feature>
<keyword evidence="3" id="KW-1185">Reference proteome</keyword>
<reference evidence="2 3" key="2">
    <citation type="journal article" date="2011" name="Stand. Genomic Sci.">
        <title>Complete genome sequence of Isosphaera pallida type strain (IS1B).</title>
        <authorList>
            <consortium name="US DOE Joint Genome Institute (JGI-PGF)"/>
            <person name="Goker M."/>
            <person name="Cleland D."/>
            <person name="Saunders E."/>
            <person name="Lapidus A."/>
            <person name="Nolan M."/>
            <person name="Lucas S."/>
            <person name="Hammon N."/>
            <person name="Deshpande S."/>
            <person name="Cheng J.F."/>
            <person name="Tapia R."/>
            <person name="Han C."/>
            <person name="Goodwin L."/>
            <person name="Pitluck S."/>
            <person name="Liolios K."/>
            <person name="Pagani I."/>
            <person name="Ivanova N."/>
            <person name="Mavromatis K."/>
            <person name="Pati A."/>
            <person name="Chen A."/>
            <person name="Palaniappan K."/>
            <person name="Land M."/>
            <person name="Hauser L."/>
            <person name="Chang Y.J."/>
            <person name="Jeffries C.D."/>
            <person name="Detter J.C."/>
            <person name="Beck B."/>
            <person name="Woyke T."/>
            <person name="Bristow J."/>
            <person name="Eisen J.A."/>
            <person name="Markowitz V."/>
            <person name="Hugenholtz P."/>
            <person name="Kyrpides N.C."/>
            <person name="Klenk H.P."/>
        </authorList>
    </citation>
    <scope>NUCLEOTIDE SEQUENCE [LARGE SCALE GENOMIC DNA]</scope>
    <source>
        <strain evidence="3">ATCC 43644 / DSM 9630 / IS1B</strain>
    </source>
</reference>
<reference key="1">
    <citation type="submission" date="2010-11" db="EMBL/GenBank/DDBJ databases">
        <title>The complete sequence of chromosome of Isophaera pallida ATCC 43644.</title>
        <authorList>
            <consortium name="US DOE Joint Genome Institute (JGI-PGF)"/>
            <person name="Lucas S."/>
            <person name="Copeland A."/>
            <person name="Lapidus A."/>
            <person name="Bruce D."/>
            <person name="Goodwin L."/>
            <person name="Pitluck S."/>
            <person name="Kyrpides N."/>
            <person name="Mavromatis K."/>
            <person name="Pagani I."/>
            <person name="Ivanova N."/>
            <person name="Saunders E."/>
            <person name="Brettin T."/>
            <person name="Detter J.C."/>
            <person name="Han C."/>
            <person name="Tapia R."/>
            <person name="Land M."/>
            <person name="Hauser L."/>
            <person name="Markowitz V."/>
            <person name="Cheng J.-F."/>
            <person name="Hugenholtz P."/>
            <person name="Woyke T."/>
            <person name="Wu D."/>
            <person name="Eisen J.A."/>
        </authorList>
    </citation>
    <scope>NUCLEOTIDE SEQUENCE</scope>
    <source>
        <strain>ATCC 43644</strain>
    </source>
</reference>
<dbReference type="InterPro" id="IPR011050">
    <property type="entry name" value="Pectin_lyase_fold/virulence"/>
</dbReference>
<dbReference type="KEGG" id="ipa:Isop_0259"/>
<evidence type="ECO:0000313" key="3">
    <source>
        <dbReference type="Proteomes" id="UP000008631"/>
    </source>
</evidence>
<dbReference type="RefSeq" id="WP_013563145.1">
    <property type="nucleotide sequence ID" value="NC_014962.1"/>
</dbReference>
<dbReference type="Proteomes" id="UP000008631">
    <property type="component" value="Chromosome"/>
</dbReference>
<protein>
    <recommendedName>
        <fullName evidence="4">Right handed beta helix domain-containing protein</fullName>
    </recommendedName>
</protein>
<feature type="compositionally biased region" description="Polar residues" evidence="1">
    <location>
        <begin position="428"/>
        <end position="455"/>
    </location>
</feature>
<dbReference type="InParanoid" id="E8QWG9"/>
<evidence type="ECO:0000313" key="2">
    <source>
        <dbReference type="EMBL" id="ADV60856.1"/>
    </source>
</evidence>
<dbReference type="HOGENOM" id="CLU_313033_0_0_0"/>
<dbReference type="eggNOG" id="COG3420">
    <property type="taxonomic scope" value="Bacteria"/>
</dbReference>
<dbReference type="OrthoDB" id="288204at2"/>
<feature type="region of interest" description="Disordered" evidence="1">
    <location>
        <begin position="607"/>
        <end position="636"/>
    </location>
</feature>
<dbReference type="Gene3D" id="2.60.40.2030">
    <property type="match status" value="1"/>
</dbReference>
<dbReference type="STRING" id="575540.Isop_0259"/>
<feature type="region of interest" description="Disordered" evidence="1">
    <location>
        <begin position="900"/>
        <end position="936"/>
    </location>
</feature>
<dbReference type="AlphaFoldDB" id="E8QWG9"/>
<evidence type="ECO:0008006" key="4">
    <source>
        <dbReference type="Google" id="ProtNLM"/>
    </source>
</evidence>
<sequence length="936" mass="97458">MVLSGLDAFGFRAELRLLDPDWTADGLEMEVTQDAARGTEGVVFRAEGSDERDVAIRLEGRDDLGRVRFLSNPADRLIAFGSLQPLNPSELGPDQTLRLDDLPYEFVIQVADRSQPGVSDAPEKQATVVFRGLLDAELSRGGMTVSARSETLASQIAVVNGTTLLLEFDSLQSPLGVPNRIDGGVWSYTPGSFLARVRPAPDPLGIEPDKVSFAESLIKVGEAAETIVVRLARQGDRLGTTTVAYSASPVGSSTIPPGDLAGLAGRLTFQAGQAEAWLSLPVPRSQDDGLLLTNALDLTIDPAVEGGELGEISRLRIELDGAVTPTASANAMSSHPQPPTSEPQPTTTPAVAAVEPTPTATSPAPPSRFSSPSREVAKALMNTDDPIRSGSRSDNPRNPAPNHGRTLSTTTLESSDSEPNHGGPPAETLSNSPQASPTSSASKSNGPHSVGQASSLVGGGARFGRNGSTIPPAAVSASHRTLVGGSRAGRPTPTPPTRPTAPSNPVIPSDPPEAVRSASAGAARMIDWSRVASPIVVTTTADQGPGSLRDALEQANRHPGPDVIRFRIPTVTASVAVIQPTRPLPEINDPVMLDGVSQARFVAARQSAEAAQTQTQSESERGARRVSPATGSRPANAGAWLQARRAQAERQAAPLYPTGPELSEIGVELRGDRLAERPDQEDVAGLVLNSGGNVIRGIAVTGFPSHGIVIRGAGGNRVETSLVGVDPLTLTARGNGGDGVRIVDSPDNRIGGDESSQGNWIAGNQGAGLTLLGAATTGNQVLRNVVGLDPNRTPLGTQTARNLGNQRDGLVIAGGAGGNRIESNALVGNAPGAEGPPRGADLRVTARDEEGWIMPHNRINPNSVILNWIGIDIAGSHLESSRPVDALVDQPELVEGRNYLRTDSPQNDSPSDNSNPDLPHDAATMIPGASRVDVRV</sequence>
<evidence type="ECO:0000256" key="1">
    <source>
        <dbReference type="SAM" id="MobiDB-lite"/>
    </source>
</evidence>
<proteinExistence type="predicted"/>
<dbReference type="EMBL" id="CP002353">
    <property type="protein sequence ID" value="ADV60856.1"/>
    <property type="molecule type" value="Genomic_DNA"/>
</dbReference>
<feature type="region of interest" description="Disordered" evidence="1">
    <location>
        <begin position="327"/>
        <end position="519"/>
    </location>
</feature>
<dbReference type="SUPFAM" id="SSF141072">
    <property type="entry name" value="CalX-like"/>
    <property type="match status" value="1"/>
</dbReference>
<feature type="compositionally biased region" description="Low complexity" evidence="1">
    <location>
        <begin position="607"/>
        <end position="617"/>
    </location>
</feature>
<feature type="compositionally biased region" description="Low complexity" evidence="1">
    <location>
        <begin position="903"/>
        <end position="917"/>
    </location>
</feature>
<dbReference type="InterPro" id="IPR038081">
    <property type="entry name" value="CalX-like_sf"/>
</dbReference>
<organism evidence="2 3">
    <name type="scientific">Isosphaera pallida (strain ATCC 43644 / DSM 9630 / IS1B)</name>
    <dbReference type="NCBI Taxonomy" id="575540"/>
    <lineage>
        <taxon>Bacteria</taxon>
        <taxon>Pseudomonadati</taxon>
        <taxon>Planctomycetota</taxon>
        <taxon>Planctomycetia</taxon>
        <taxon>Isosphaerales</taxon>
        <taxon>Isosphaeraceae</taxon>
        <taxon>Isosphaera</taxon>
    </lineage>
</organism>
<accession>E8QWG9</accession>
<gene>
    <name evidence="2" type="ordered locus">Isop_0259</name>
</gene>